<evidence type="ECO:0000256" key="4">
    <source>
        <dbReference type="ARBA" id="ARBA00022691"/>
    </source>
</evidence>
<evidence type="ECO:0000256" key="6">
    <source>
        <dbReference type="ARBA" id="ARBA00047422"/>
    </source>
</evidence>
<evidence type="ECO:0000313" key="7">
    <source>
        <dbReference type="EMBL" id="MDT0618483.1"/>
    </source>
</evidence>
<dbReference type="GO" id="GO:0032259">
    <property type="term" value="P:methylation"/>
    <property type="evidence" value="ECO:0007669"/>
    <property type="project" value="UniProtKB-KW"/>
</dbReference>
<evidence type="ECO:0000256" key="3">
    <source>
        <dbReference type="ARBA" id="ARBA00022679"/>
    </source>
</evidence>
<comment type="catalytic activity">
    <reaction evidence="6">
        <text>a 2'-deoxycytidine in DNA + S-adenosyl-L-methionine = a 5-methyl-2'-deoxycytidine in DNA + S-adenosyl-L-homocysteine + H(+)</text>
        <dbReference type="Rhea" id="RHEA:13681"/>
        <dbReference type="Rhea" id="RHEA-COMP:11369"/>
        <dbReference type="Rhea" id="RHEA-COMP:11370"/>
        <dbReference type="ChEBI" id="CHEBI:15378"/>
        <dbReference type="ChEBI" id="CHEBI:57856"/>
        <dbReference type="ChEBI" id="CHEBI:59789"/>
        <dbReference type="ChEBI" id="CHEBI:85452"/>
        <dbReference type="ChEBI" id="CHEBI:85454"/>
        <dbReference type="EC" id="2.1.1.37"/>
    </reaction>
</comment>
<dbReference type="PRINTS" id="PR00105">
    <property type="entry name" value="C5METTRFRASE"/>
</dbReference>
<dbReference type="Gene3D" id="3.90.120.10">
    <property type="entry name" value="DNA Methylase, subunit A, domain 2"/>
    <property type="match status" value="1"/>
</dbReference>
<dbReference type="SUPFAM" id="SSF53335">
    <property type="entry name" value="S-adenosyl-L-methionine-dependent methyltransferases"/>
    <property type="match status" value="1"/>
</dbReference>
<dbReference type="InterPro" id="IPR029063">
    <property type="entry name" value="SAM-dependent_MTases_sf"/>
</dbReference>
<dbReference type="GO" id="GO:0008168">
    <property type="term" value="F:methyltransferase activity"/>
    <property type="evidence" value="ECO:0007669"/>
    <property type="project" value="UniProtKB-KW"/>
</dbReference>
<dbReference type="Proteomes" id="UP001259982">
    <property type="component" value="Unassembled WGS sequence"/>
</dbReference>
<protein>
    <recommendedName>
        <fullName evidence="1">DNA (cytosine-5-)-methyltransferase</fullName>
        <ecNumber evidence="1">2.1.1.37</ecNumber>
    </recommendedName>
</protein>
<keyword evidence="3" id="KW-0808">Transferase</keyword>
<dbReference type="RefSeq" id="WP_311658604.1">
    <property type="nucleotide sequence ID" value="NZ_JAVRHY010000006.1"/>
</dbReference>
<accession>A0ABU3B8I4</accession>
<dbReference type="InterPro" id="IPR050390">
    <property type="entry name" value="C5-Methyltransferase"/>
</dbReference>
<evidence type="ECO:0000313" key="8">
    <source>
        <dbReference type="Proteomes" id="UP001259982"/>
    </source>
</evidence>
<dbReference type="PANTHER" id="PTHR10629">
    <property type="entry name" value="CYTOSINE-SPECIFIC METHYLTRANSFERASE"/>
    <property type="match status" value="1"/>
</dbReference>
<keyword evidence="4" id="KW-0949">S-adenosyl-L-methionine</keyword>
<name>A0ABU3B8I4_9GAMM</name>
<dbReference type="EC" id="2.1.1.37" evidence="1"/>
<keyword evidence="8" id="KW-1185">Reference proteome</keyword>
<dbReference type="Gene3D" id="3.40.50.150">
    <property type="entry name" value="Vaccinia Virus protein VP39"/>
    <property type="match status" value="1"/>
</dbReference>
<dbReference type="EMBL" id="JAVRHY010000006">
    <property type="protein sequence ID" value="MDT0618483.1"/>
    <property type="molecule type" value="Genomic_DNA"/>
</dbReference>
<sequence>MNRRQRVEIRHFHLFCGIGGGARGFNAGQARVGSLEANFRCLGGIDNDPAAVDDFRKLTGVKGAVMDLFSRAQYEAWHEAPPPEDWVEVTPADVRAVAGDERPHIVFTSSPCKGLSGLLPEKRSGSPRYQALNELTLRGVWLTLEAWQDDPPEFVLFENVPRIQNRGSALLEKIEALLESYGYAVARTTHDCGEIGGLAQSRKRFLLVARHREKVPPFLYEPPKRRLRGVGEVLSALPMPGDEAAGPMHSLRRLQWKTWVRLALVEAGGDWRSLERLKVENGQLADLCLMPEQGYYAGAYGVVGWEDNAGTVTGNGRPASGRFSVADPRTGFSGDYGQYGVKGWHETSGTVTGKAGPGSGRYSVADPRVPGVGYGAYGVCRWDQAAPTITSQRSPGQGRFSVSDPRIGDKGARFNNVYRVVRWEDASPAVTAGGGPTSGGISVADPRMAWGATRQNYQTGGHYGVVNWQDSSGSVTASAKHDRGYFSVADPRVIGVSQPVEQPAPEDRGVFVILSEDNTWHRPFTTMELAALQGLVDPDSLITFTGQADGAWRERIGNAVPSQAAAAIASVMGQTLLLAWTGQSQLLSSTPVWVQPFLASLSVDPMHIGDGI</sequence>
<keyword evidence="5" id="KW-0680">Restriction system</keyword>
<organism evidence="7 8">
    <name type="scientific">Spectribacter acetivorans</name>
    <dbReference type="NCBI Taxonomy" id="3075603"/>
    <lineage>
        <taxon>Bacteria</taxon>
        <taxon>Pseudomonadati</taxon>
        <taxon>Pseudomonadota</taxon>
        <taxon>Gammaproteobacteria</taxon>
        <taxon>Salinisphaerales</taxon>
        <taxon>Salinisphaeraceae</taxon>
        <taxon>Spectribacter</taxon>
    </lineage>
</organism>
<keyword evidence="2 7" id="KW-0489">Methyltransferase</keyword>
<evidence type="ECO:0000256" key="1">
    <source>
        <dbReference type="ARBA" id="ARBA00011975"/>
    </source>
</evidence>
<dbReference type="PANTHER" id="PTHR10629:SF52">
    <property type="entry name" value="DNA (CYTOSINE-5)-METHYLTRANSFERASE 1"/>
    <property type="match status" value="1"/>
</dbReference>
<dbReference type="Pfam" id="PF00145">
    <property type="entry name" value="DNA_methylase"/>
    <property type="match status" value="1"/>
</dbReference>
<evidence type="ECO:0000256" key="2">
    <source>
        <dbReference type="ARBA" id="ARBA00022603"/>
    </source>
</evidence>
<proteinExistence type="predicted"/>
<reference evidence="7 8" key="1">
    <citation type="submission" date="2023-09" db="EMBL/GenBank/DDBJ databases">
        <authorList>
            <person name="Rey-Velasco X."/>
        </authorList>
    </citation>
    <scope>NUCLEOTIDE SEQUENCE [LARGE SCALE GENOMIC DNA]</scope>
    <source>
        <strain evidence="7 8">P385</strain>
    </source>
</reference>
<dbReference type="InterPro" id="IPR001525">
    <property type="entry name" value="C5_MeTfrase"/>
</dbReference>
<evidence type="ECO:0000256" key="5">
    <source>
        <dbReference type="ARBA" id="ARBA00022747"/>
    </source>
</evidence>
<comment type="caution">
    <text evidence="7">The sequence shown here is derived from an EMBL/GenBank/DDBJ whole genome shotgun (WGS) entry which is preliminary data.</text>
</comment>
<gene>
    <name evidence="7" type="ORF">RM531_08335</name>
</gene>